<dbReference type="GO" id="GO:0008234">
    <property type="term" value="F:cysteine-type peptidase activity"/>
    <property type="evidence" value="ECO:0007669"/>
    <property type="project" value="UniProtKB-KW"/>
</dbReference>
<evidence type="ECO:0000313" key="6">
    <source>
        <dbReference type="EMBL" id="NIJ66036.1"/>
    </source>
</evidence>
<dbReference type="AlphaFoldDB" id="A0A7X5V182"/>
<dbReference type="SUPFAM" id="SSF54001">
    <property type="entry name" value="Cysteine proteinases"/>
    <property type="match status" value="1"/>
</dbReference>
<dbReference type="GO" id="GO:0006508">
    <property type="term" value="P:proteolysis"/>
    <property type="evidence" value="ECO:0007669"/>
    <property type="project" value="UniProtKB-KW"/>
</dbReference>
<keyword evidence="2" id="KW-0645">Protease</keyword>
<evidence type="ECO:0000313" key="7">
    <source>
        <dbReference type="Proteomes" id="UP000564677"/>
    </source>
</evidence>
<evidence type="ECO:0000256" key="2">
    <source>
        <dbReference type="ARBA" id="ARBA00022670"/>
    </source>
</evidence>
<dbReference type="Proteomes" id="UP000564677">
    <property type="component" value="Unassembled WGS sequence"/>
</dbReference>
<gene>
    <name evidence="6" type="ORF">FHR20_002998</name>
</gene>
<dbReference type="RefSeq" id="WP_167300329.1">
    <property type="nucleotide sequence ID" value="NZ_JAASQV010000002.1"/>
</dbReference>
<dbReference type="Gene3D" id="3.90.1720.10">
    <property type="entry name" value="endopeptidase domain like (from Nostoc punctiforme)"/>
    <property type="match status" value="1"/>
</dbReference>
<dbReference type="InterPro" id="IPR038765">
    <property type="entry name" value="Papain-like_cys_pep_sf"/>
</dbReference>
<keyword evidence="7" id="KW-1185">Reference proteome</keyword>
<dbReference type="PROSITE" id="PS51935">
    <property type="entry name" value="NLPC_P60"/>
    <property type="match status" value="1"/>
</dbReference>
<evidence type="ECO:0000256" key="1">
    <source>
        <dbReference type="ARBA" id="ARBA00007074"/>
    </source>
</evidence>
<name>A0A7X5V182_9SPHN</name>
<keyword evidence="3 6" id="KW-0378">Hydrolase</keyword>
<evidence type="ECO:0000259" key="5">
    <source>
        <dbReference type="PROSITE" id="PS51935"/>
    </source>
</evidence>
<sequence length="127" mass="13445">MSGDLVLARARAAIGTRFRPRGRTPESGFDCVGLAGWAHRRAVPAGYAMRSADAARVAAVAEAAGLVPAEGRRAGDLVLLASGAGQMHLGIDSGTGLVHADAMLRRVVERPDPLPWPVIGRWRRKED</sequence>
<accession>A0A7X5V182</accession>
<feature type="domain" description="NlpC/P60" evidence="5">
    <location>
        <begin position="1"/>
        <end position="127"/>
    </location>
</feature>
<comment type="similarity">
    <text evidence="1">Belongs to the peptidase C40 family.</text>
</comment>
<organism evidence="6 7">
    <name type="scientific">Sphingomonas leidyi</name>
    <dbReference type="NCBI Taxonomy" id="68569"/>
    <lineage>
        <taxon>Bacteria</taxon>
        <taxon>Pseudomonadati</taxon>
        <taxon>Pseudomonadota</taxon>
        <taxon>Alphaproteobacteria</taxon>
        <taxon>Sphingomonadales</taxon>
        <taxon>Sphingomonadaceae</taxon>
        <taxon>Sphingomonas</taxon>
    </lineage>
</organism>
<keyword evidence="4" id="KW-0788">Thiol protease</keyword>
<comment type="caution">
    <text evidence="6">The sequence shown here is derived from an EMBL/GenBank/DDBJ whole genome shotgun (WGS) entry which is preliminary data.</text>
</comment>
<protein>
    <submittedName>
        <fullName evidence="6">Cell wall-associated NlpC family hydrolase</fullName>
    </submittedName>
</protein>
<dbReference type="InterPro" id="IPR000064">
    <property type="entry name" value="NLP_P60_dom"/>
</dbReference>
<proteinExistence type="inferred from homology"/>
<evidence type="ECO:0000256" key="4">
    <source>
        <dbReference type="ARBA" id="ARBA00022807"/>
    </source>
</evidence>
<dbReference type="EMBL" id="JAASQV010000002">
    <property type="protein sequence ID" value="NIJ66036.1"/>
    <property type="molecule type" value="Genomic_DNA"/>
</dbReference>
<reference evidence="6 7" key="1">
    <citation type="submission" date="2020-03" db="EMBL/GenBank/DDBJ databases">
        <title>Genomic Encyclopedia of Type Strains, Phase IV (KMG-IV): sequencing the most valuable type-strain genomes for metagenomic binning, comparative biology and taxonomic classification.</title>
        <authorList>
            <person name="Goeker M."/>
        </authorList>
    </citation>
    <scope>NUCLEOTIDE SEQUENCE [LARGE SCALE GENOMIC DNA]</scope>
    <source>
        <strain evidence="6 7">DSM 4733</strain>
    </source>
</reference>
<evidence type="ECO:0000256" key="3">
    <source>
        <dbReference type="ARBA" id="ARBA00022801"/>
    </source>
</evidence>